<evidence type="ECO:0000313" key="5">
    <source>
        <dbReference type="Proteomes" id="UP000283269"/>
    </source>
</evidence>
<reference evidence="4 5" key="1">
    <citation type="journal article" date="2018" name="Evol. Lett.">
        <title>Horizontal gene cluster transfer increased hallucinogenic mushroom diversity.</title>
        <authorList>
            <person name="Reynolds H.T."/>
            <person name="Vijayakumar V."/>
            <person name="Gluck-Thaler E."/>
            <person name="Korotkin H.B."/>
            <person name="Matheny P.B."/>
            <person name="Slot J.C."/>
        </authorList>
    </citation>
    <scope>NUCLEOTIDE SEQUENCE [LARGE SCALE GENOMIC DNA]</scope>
    <source>
        <strain evidence="4 5">2631</strain>
    </source>
</reference>
<dbReference type="EMBL" id="NHYD01002771">
    <property type="protein sequence ID" value="PPQ85016.1"/>
    <property type="molecule type" value="Genomic_DNA"/>
</dbReference>
<dbReference type="InParanoid" id="A0A409X2P3"/>
<keyword evidence="2" id="KW-0456">Lyase</keyword>
<proteinExistence type="predicted"/>
<dbReference type="Pfam" id="PF02666">
    <property type="entry name" value="PS_Dcarbxylase"/>
    <property type="match status" value="1"/>
</dbReference>
<name>A0A409X2P3_PSICY</name>
<dbReference type="PANTHER" id="PTHR10067:SF9">
    <property type="entry name" value="PHOSPHATIDYLSERINE DECARBOXYLASE FAMILY PROTEIN (AFU_ORTHOLOGUE AFUA_7G01730)"/>
    <property type="match status" value="1"/>
</dbReference>
<evidence type="ECO:0000256" key="2">
    <source>
        <dbReference type="ARBA" id="ARBA00023239"/>
    </source>
</evidence>
<dbReference type="GO" id="GO:0004609">
    <property type="term" value="F:phosphatidylserine decarboxylase activity"/>
    <property type="evidence" value="ECO:0007669"/>
    <property type="project" value="InterPro"/>
</dbReference>
<dbReference type="InterPro" id="IPR003817">
    <property type="entry name" value="PS_Dcarbxylase"/>
</dbReference>
<evidence type="ECO:0000313" key="4">
    <source>
        <dbReference type="EMBL" id="PPQ85016.1"/>
    </source>
</evidence>
<feature type="domain" description="L-tryptophan decarboxylase PsiD-like" evidence="3">
    <location>
        <begin position="44"/>
        <end position="170"/>
    </location>
</feature>
<accession>A0A409X2P3</accession>
<evidence type="ECO:0000259" key="3">
    <source>
        <dbReference type="Pfam" id="PF12588"/>
    </source>
</evidence>
<dbReference type="PANTHER" id="PTHR10067">
    <property type="entry name" value="PHOSPHATIDYLSERINE DECARBOXYLASE"/>
    <property type="match status" value="1"/>
</dbReference>
<comment type="caution">
    <text evidence="4">The sequence shown here is derived from an EMBL/GenBank/DDBJ whole genome shotgun (WGS) entry which is preliminary data.</text>
</comment>
<sequence>MSNYTIANRYGGWLPQSHTVYQSFINEHLTGAALKQEAAEEHVPAVAAFEKAIRSNSVMLALFNTIFLQDSETSTIPDFDTLLFIMDDIVVKAPGFHIPPAGEKPEPLSTPLYIVLDLLSNTGAAYDLFRMREFNIAMKALLDSWGAFLKTNASNNTLTAADDGWFGKFGIVTLEADGRGKFNNTYITPDPEAVNRGYKSWDEFFTRQVQKAARPILKPEDQSLIHNACESRVYRIAHKVKEHDQFWLKAQSYSLYDMLNIGAERDAYVKKFIGGTVYQAYLNPQDYHRWHCPIDGTIEFATVVDGTYYAVLPDAGAEAGDPDFVKGDPRGAIIRSQAWLTMNATRAIIFIRATNDKIGLMCFIGVGMVEVSTCEVTVKRGQEVKKGDQLGMFHFGGSSHSLIFGPHVNITFAAEIVKDKHVQVNSIIAQVS</sequence>
<protein>
    <recommendedName>
        <fullName evidence="3">L-tryptophan decarboxylase PsiD-like domain-containing protein</fullName>
    </recommendedName>
</protein>
<dbReference type="InterPro" id="IPR022237">
    <property type="entry name" value="PsiD-like"/>
</dbReference>
<keyword evidence="5" id="KW-1185">Reference proteome</keyword>
<organism evidence="4 5">
    <name type="scientific">Psilocybe cyanescens</name>
    <dbReference type="NCBI Taxonomy" id="93625"/>
    <lineage>
        <taxon>Eukaryota</taxon>
        <taxon>Fungi</taxon>
        <taxon>Dikarya</taxon>
        <taxon>Basidiomycota</taxon>
        <taxon>Agaricomycotina</taxon>
        <taxon>Agaricomycetes</taxon>
        <taxon>Agaricomycetidae</taxon>
        <taxon>Agaricales</taxon>
        <taxon>Agaricineae</taxon>
        <taxon>Strophariaceae</taxon>
        <taxon>Psilocybe</taxon>
    </lineage>
</organism>
<dbReference type="AlphaFoldDB" id="A0A409X2P3"/>
<dbReference type="GO" id="GO:0006646">
    <property type="term" value="P:phosphatidylethanolamine biosynthetic process"/>
    <property type="evidence" value="ECO:0007669"/>
    <property type="project" value="TreeGrafter"/>
</dbReference>
<dbReference type="OrthoDB" id="5973539at2759"/>
<dbReference type="Pfam" id="PF12588">
    <property type="entry name" value="PSDC"/>
    <property type="match status" value="1"/>
</dbReference>
<evidence type="ECO:0000256" key="1">
    <source>
        <dbReference type="ARBA" id="ARBA00022793"/>
    </source>
</evidence>
<dbReference type="GO" id="GO:0005739">
    <property type="term" value="C:mitochondrion"/>
    <property type="evidence" value="ECO:0007669"/>
    <property type="project" value="TreeGrafter"/>
</dbReference>
<keyword evidence="1" id="KW-0210">Decarboxylase</keyword>
<gene>
    <name evidence="4" type="ORF">CVT25_010404</name>
</gene>
<dbReference type="Proteomes" id="UP000283269">
    <property type="component" value="Unassembled WGS sequence"/>
</dbReference>
<dbReference type="STRING" id="93625.A0A409X2P3"/>